<evidence type="ECO:0000313" key="3">
    <source>
        <dbReference type="Proteomes" id="UP000263486"/>
    </source>
</evidence>
<gene>
    <name evidence="2" type="ORF">DYH56_13300</name>
</gene>
<dbReference type="InterPro" id="IPR001387">
    <property type="entry name" value="Cro/C1-type_HTH"/>
</dbReference>
<feature type="domain" description="HTH cro/C1-type" evidence="1">
    <location>
        <begin position="37"/>
        <end position="88"/>
    </location>
</feature>
<dbReference type="Proteomes" id="UP000263486">
    <property type="component" value="Unassembled WGS sequence"/>
</dbReference>
<dbReference type="SUPFAM" id="SSF47413">
    <property type="entry name" value="lambda repressor-like DNA-binding domains"/>
    <property type="match status" value="1"/>
</dbReference>
<sequence>MSSLEEFKKRILSDEKVKEEYEALKIKQDIIKLFLHYRTENNLSQKDLAIQINTTQQAVSRLEKNLINPSIEFLAKSLRTLGYELVLKKINN</sequence>
<dbReference type="Pfam" id="PF01381">
    <property type="entry name" value="HTH_3"/>
    <property type="match status" value="1"/>
</dbReference>
<reference evidence="2 3" key="1">
    <citation type="submission" date="2018-08" db="EMBL/GenBank/DDBJ databases">
        <title>Draft genome sequence of Psychrilyobacter sp. strain SD5 isolated from Black Sea water.</title>
        <authorList>
            <person name="Yadav S."/>
            <person name="Villanueva L."/>
            <person name="Damste J.S.S."/>
        </authorList>
    </citation>
    <scope>NUCLEOTIDE SEQUENCE [LARGE SCALE GENOMIC DNA]</scope>
    <source>
        <strain evidence="2 3">SD5</strain>
    </source>
</reference>
<protein>
    <submittedName>
        <fullName evidence="2">Helix-turn-helix domain-containing protein</fullName>
    </submittedName>
</protein>
<dbReference type="InterPro" id="IPR010982">
    <property type="entry name" value="Lambda_DNA-bd_dom_sf"/>
</dbReference>
<dbReference type="CDD" id="cd00093">
    <property type="entry name" value="HTH_XRE"/>
    <property type="match status" value="1"/>
</dbReference>
<dbReference type="EMBL" id="QUAJ01000031">
    <property type="protein sequence ID" value="REI39822.1"/>
    <property type="molecule type" value="Genomic_DNA"/>
</dbReference>
<accession>A0ABX9KE86</accession>
<dbReference type="SMART" id="SM00530">
    <property type="entry name" value="HTH_XRE"/>
    <property type="match status" value="1"/>
</dbReference>
<organism evidence="2 3">
    <name type="scientific">Psychrilyobacter piezotolerans</name>
    <dbReference type="NCBI Taxonomy" id="2293438"/>
    <lineage>
        <taxon>Bacteria</taxon>
        <taxon>Fusobacteriati</taxon>
        <taxon>Fusobacteriota</taxon>
        <taxon>Fusobacteriia</taxon>
        <taxon>Fusobacteriales</taxon>
        <taxon>Fusobacteriaceae</taxon>
        <taxon>Psychrilyobacter</taxon>
    </lineage>
</organism>
<evidence type="ECO:0000259" key="1">
    <source>
        <dbReference type="PROSITE" id="PS50943"/>
    </source>
</evidence>
<proteinExistence type="predicted"/>
<name>A0ABX9KE86_9FUSO</name>
<dbReference type="Gene3D" id="1.10.260.40">
    <property type="entry name" value="lambda repressor-like DNA-binding domains"/>
    <property type="match status" value="1"/>
</dbReference>
<comment type="caution">
    <text evidence="2">The sequence shown here is derived from an EMBL/GenBank/DDBJ whole genome shotgun (WGS) entry which is preliminary data.</text>
</comment>
<keyword evidence="3" id="KW-1185">Reference proteome</keyword>
<evidence type="ECO:0000313" key="2">
    <source>
        <dbReference type="EMBL" id="REI39822.1"/>
    </source>
</evidence>
<dbReference type="PROSITE" id="PS50943">
    <property type="entry name" value="HTH_CROC1"/>
    <property type="match status" value="1"/>
</dbReference>